<evidence type="ECO:0000313" key="2">
    <source>
        <dbReference type="Proteomes" id="UP000049222"/>
    </source>
</evidence>
<name>A0A0M6YK33_9RHOB</name>
<dbReference type="RefSeq" id="WP_055086426.1">
    <property type="nucleotide sequence ID" value="NZ_CXSU01000012.1"/>
</dbReference>
<dbReference type="Pfam" id="PF08843">
    <property type="entry name" value="AbiEii"/>
    <property type="match status" value="1"/>
</dbReference>
<protein>
    <recommendedName>
        <fullName evidence="3">Nucleotidyl transferase AbiEii/AbiGii toxin family protein</fullName>
    </recommendedName>
</protein>
<accession>A0A0M6YK33</accession>
<evidence type="ECO:0000313" key="1">
    <source>
        <dbReference type="EMBL" id="CTQ50721.1"/>
    </source>
</evidence>
<keyword evidence="2" id="KW-1185">Reference proteome</keyword>
<sequence length="293" mass="32790">MIPETNITAWSLIAPWAEPRQVEQDLIISRALVEIFNHDFLGDELRFRGGTALNKVIFPEPLRYSEDIDLVRTTTGPIGPILDAMRAVLEPWLGQANFASSQVAPKLRFRVPAEDDPEAQIRLKVEINIAEIEAFDPPVSVPYAVENPWFTGNTTIASYSAEELLATKLRALLQRDKGRDLFDLDHALDALPDLNLDRVVELFVRYLGLQDQTISRAEAEQRMLAKFARPDLLGDMRALLTPDRADALDAAAGRAAFIRVFIKVIERLPGQRWARTGEVAEQLGLSELLGRPS</sequence>
<proteinExistence type="predicted"/>
<dbReference type="AlphaFoldDB" id="A0A0M6YK33"/>
<dbReference type="STRING" id="420998.JDO7802_02748"/>
<dbReference type="InterPro" id="IPR014942">
    <property type="entry name" value="AbiEii"/>
</dbReference>
<gene>
    <name evidence="1" type="ORF">JDO7802_02748</name>
</gene>
<dbReference type="Proteomes" id="UP000049222">
    <property type="component" value="Unassembled WGS sequence"/>
</dbReference>
<organism evidence="1 2">
    <name type="scientific">Jannaschia donghaensis</name>
    <dbReference type="NCBI Taxonomy" id="420998"/>
    <lineage>
        <taxon>Bacteria</taxon>
        <taxon>Pseudomonadati</taxon>
        <taxon>Pseudomonadota</taxon>
        <taxon>Alphaproteobacteria</taxon>
        <taxon>Rhodobacterales</taxon>
        <taxon>Roseobacteraceae</taxon>
        <taxon>Jannaschia</taxon>
    </lineage>
</organism>
<reference evidence="1 2" key="1">
    <citation type="submission" date="2015-07" db="EMBL/GenBank/DDBJ databases">
        <authorList>
            <person name="Noorani M."/>
        </authorList>
    </citation>
    <scope>NUCLEOTIDE SEQUENCE [LARGE SCALE GENOMIC DNA]</scope>
    <source>
        <strain evidence="1 2">CECT 7802</strain>
    </source>
</reference>
<dbReference type="Gene3D" id="3.10.450.620">
    <property type="entry name" value="JHP933, nucleotidyltransferase-like core domain"/>
    <property type="match status" value="1"/>
</dbReference>
<dbReference type="OrthoDB" id="1550603at2"/>
<dbReference type="EMBL" id="CXSU01000012">
    <property type="protein sequence ID" value="CTQ50721.1"/>
    <property type="molecule type" value="Genomic_DNA"/>
</dbReference>
<evidence type="ECO:0008006" key="3">
    <source>
        <dbReference type="Google" id="ProtNLM"/>
    </source>
</evidence>